<dbReference type="EMBL" id="VIEB01002402">
    <property type="protein sequence ID" value="TQD69845.1"/>
    <property type="molecule type" value="Genomic_DNA"/>
</dbReference>
<dbReference type="GO" id="GO:0009627">
    <property type="term" value="P:systemic acquired resistance"/>
    <property type="evidence" value="ECO:0007669"/>
    <property type="project" value="InterPro"/>
</dbReference>
<dbReference type="Pfam" id="PF14368">
    <property type="entry name" value="LTP_2"/>
    <property type="match status" value="1"/>
</dbReference>
<evidence type="ECO:0000256" key="4">
    <source>
        <dbReference type="SAM" id="Phobius"/>
    </source>
</evidence>
<dbReference type="InterPro" id="IPR016140">
    <property type="entry name" value="Bifunc_inhib/LTP/seed_store"/>
</dbReference>
<reference evidence="6 7" key="1">
    <citation type="journal article" date="2019" name="G3 (Bethesda)">
        <title>Sequencing of a Wild Apple (Malus baccata) Genome Unravels the Differences Between Cultivated and Wild Apple Species Regarding Disease Resistance and Cold Tolerance.</title>
        <authorList>
            <person name="Chen X."/>
        </authorList>
    </citation>
    <scope>NUCLEOTIDE SEQUENCE [LARGE SCALE GENOMIC DNA]</scope>
    <source>
        <strain evidence="7">cv. Shandingzi</strain>
        <tissue evidence="6">Leaves</tissue>
    </source>
</reference>
<keyword evidence="4" id="KW-1133">Transmembrane helix</keyword>
<dbReference type="SUPFAM" id="SSF47699">
    <property type="entry name" value="Bifunctional inhibitor/lipid-transfer protein/seed storage 2S albumin"/>
    <property type="match status" value="1"/>
</dbReference>
<dbReference type="PANTHER" id="PTHR33122:SF60">
    <property type="entry name" value="LIPID-TRANSFER PROTEIN DIR1-RELATED"/>
    <property type="match status" value="1"/>
</dbReference>
<evidence type="ECO:0000256" key="1">
    <source>
        <dbReference type="ARBA" id="ARBA00003211"/>
    </source>
</evidence>
<dbReference type="GO" id="GO:0005504">
    <property type="term" value="F:fatty acid binding"/>
    <property type="evidence" value="ECO:0007669"/>
    <property type="project" value="InterPro"/>
</dbReference>
<dbReference type="Proteomes" id="UP000315295">
    <property type="component" value="Unassembled WGS sequence"/>
</dbReference>
<feature type="transmembrane region" description="Helical" evidence="4">
    <location>
        <begin position="57"/>
        <end position="79"/>
    </location>
</feature>
<proteinExistence type="predicted"/>
<accession>A0A540K6J3</accession>
<dbReference type="InterPro" id="IPR044741">
    <property type="entry name" value="NsLTP-like"/>
</dbReference>
<keyword evidence="4" id="KW-0472">Membrane</keyword>
<feature type="domain" description="Bifunctional inhibitor/plant lipid transfer protein/seed storage helical" evidence="5">
    <location>
        <begin position="88"/>
        <end position="160"/>
    </location>
</feature>
<dbReference type="InterPro" id="IPR036312">
    <property type="entry name" value="Bifun_inhib/LTP/seed_sf"/>
</dbReference>
<protein>
    <recommendedName>
        <fullName evidence="5">Bifunctional inhibitor/plant lipid transfer protein/seed storage helical domain-containing protein</fullName>
    </recommendedName>
</protein>
<name>A0A540K6J3_MALBA</name>
<comment type="caution">
    <text evidence="6">The sequence shown here is derived from an EMBL/GenBank/DDBJ whole genome shotgun (WGS) entry which is preliminary data.</text>
</comment>
<dbReference type="InterPro" id="IPR039265">
    <property type="entry name" value="DIR1-like"/>
</dbReference>
<keyword evidence="3" id="KW-0446">Lipid-binding</keyword>
<gene>
    <name evidence="6" type="ORF">C1H46_044622</name>
</gene>
<sequence>MCKKQQKELPRDSQYCQFSLTDSRTCGSKNSSHSINRMSASELSLQNSLQNVSFRTLTIIMGGNYKLVVVLVVALVVLLKGSTVSSLCNMTDEGIADCKPSVTKTNPTPPTPECCEALKGADLKCLCGYKNSFLLPSLGIDPALAMALPAKCNLTPPNDC</sequence>
<dbReference type="Gene3D" id="1.10.110.10">
    <property type="entry name" value="Plant lipid-transfer and hydrophobic proteins"/>
    <property type="match status" value="1"/>
</dbReference>
<keyword evidence="7" id="KW-1185">Reference proteome</keyword>
<keyword evidence="2" id="KW-0813">Transport</keyword>
<organism evidence="6 7">
    <name type="scientific">Malus baccata</name>
    <name type="common">Siberian crab apple</name>
    <name type="synonym">Pyrus baccata</name>
    <dbReference type="NCBI Taxonomy" id="106549"/>
    <lineage>
        <taxon>Eukaryota</taxon>
        <taxon>Viridiplantae</taxon>
        <taxon>Streptophyta</taxon>
        <taxon>Embryophyta</taxon>
        <taxon>Tracheophyta</taxon>
        <taxon>Spermatophyta</taxon>
        <taxon>Magnoliopsida</taxon>
        <taxon>eudicotyledons</taxon>
        <taxon>Gunneridae</taxon>
        <taxon>Pentapetalae</taxon>
        <taxon>rosids</taxon>
        <taxon>fabids</taxon>
        <taxon>Rosales</taxon>
        <taxon>Rosaceae</taxon>
        <taxon>Amygdaloideae</taxon>
        <taxon>Maleae</taxon>
        <taxon>Malus</taxon>
    </lineage>
</organism>
<evidence type="ECO:0000313" key="7">
    <source>
        <dbReference type="Proteomes" id="UP000315295"/>
    </source>
</evidence>
<evidence type="ECO:0000256" key="3">
    <source>
        <dbReference type="ARBA" id="ARBA00023121"/>
    </source>
</evidence>
<dbReference type="STRING" id="106549.A0A540K6J3"/>
<dbReference type="CDD" id="cd04660">
    <property type="entry name" value="nsLTP_like"/>
    <property type="match status" value="1"/>
</dbReference>
<evidence type="ECO:0000259" key="5">
    <source>
        <dbReference type="SMART" id="SM00499"/>
    </source>
</evidence>
<dbReference type="AlphaFoldDB" id="A0A540K6J3"/>
<comment type="function">
    <text evidence="1">Plant non-specific lipid-transfer proteins transfer phospholipids as well as galactolipids across membranes. May play a role in wax or cutin deposition in the cell walls of expanding epidermal cells and certain secretory tissues.</text>
</comment>
<evidence type="ECO:0000256" key="2">
    <source>
        <dbReference type="ARBA" id="ARBA00022448"/>
    </source>
</evidence>
<dbReference type="PANTHER" id="PTHR33122">
    <property type="entry name" value="LIPID BINDING PROTEIN-RELATED"/>
    <property type="match status" value="1"/>
</dbReference>
<dbReference type="SMART" id="SM00499">
    <property type="entry name" value="AAI"/>
    <property type="match status" value="1"/>
</dbReference>
<evidence type="ECO:0000313" key="6">
    <source>
        <dbReference type="EMBL" id="TQD69845.1"/>
    </source>
</evidence>
<keyword evidence="4" id="KW-0812">Transmembrane</keyword>